<dbReference type="Gene3D" id="3.30.40.10">
    <property type="entry name" value="Zinc/RING finger domain, C3HC4 (zinc finger)"/>
    <property type="match status" value="1"/>
</dbReference>
<dbReference type="EC" id="2.3.2.27" evidence="5"/>
<evidence type="ECO:0000256" key="3">
    <source>
        <dbReference type="ARBA" id="ARBA00022679"/>
    </source>
</evidence>
<sequence>MDEIQVPTYFLCPISLEIMKDPVILSTGITYDRICIEKWILSRKNNTCPVTKQLLTDIELTPNHTLRRLIQAWCTLNASYGIQRIPTPRLPVSTSQISKLLKDAKSPKLQIRCLKRLKSIASENETNKRFMEAAGASHFLASVIIKANRSAADEVLEEEFELTKPEDEALSILYQLQLSETSLKFLIGQNGEFIESMIRFMKSGNYESRTYAVLLLKAIFSVVDQVEMITFRGELLKELVHVLKDEISPKASKAALQLLINLCPVGRNRIKASEAGAVQVIVDFLLSHPTDRRVSRFASDRGVRIIHSIAKFSGSSSSVLQEMLQLGVVSNLCLVLQMDCGSKTKEKATEILKMHSRAWKNSPCFSIAFTSSYPA</sequence>
<protein>
    <recommendedName>
        <fullName evidence="5 6">U-box domain-containing protein</fullName>
        <ecNumber evidence="5">2.3.2.27</ecNumber>
    </recommendedName>
    <alternativeName>
        <fullName evidence="5">RING-type E3 ubiquitin transferase PUB</fullName>
    </alternativeName>
</protein>
<dbReference type="FunFam" id="3.30.40.10:FF:000437">
    <property type="entry name" value="RING-type E3 ubiquitin transferase"/>
    <property type="match status" value="1"/>
</dbReference>
<dbReference type="GO" id="GO:0061630">
    <property type="term" value="F:ubiquitin protein ligase activity"/>
    <property type="evidence" value="ECO:0007669"/>
    <property type="project" value="UniProtKB-UniRule"/>
</dbReference>
<evidence type="ECO:0000259" key="6">
    <source>
        <dbReference type="PROSITE" id="PS51698"/>
    </source>
</evidence>
<dbReference type="AlphaFoldDB" id="A0AAD8MYE8"/>
<feature type="domain" description="U-box" evidence="6">
    <location>
        <begin position="5"/>
        <end position="80"/>
    </location>
</feature>
<dbReference type="InterPro" id="IPR045185">
    <property type="entry name" value="PUB22/23/24-like"/>
</dbReference>
<gene>
    <name evidence="7" type="ORF">POM88_017897</name>
</gene>
<dbReference type="GO" id="GO:0016567">
    <property type="term" value="P:protein ubiquitination"/>
    <property type="evidence" value="ECO:0007669"/>
    <property type="project" value="UniProtKB-UniRule"/>
</dbReference>
<keyword evidence="4 5" id="KW-0833">Ubl conjugation pathway</keyword>
<dbReference type="InterPro" id="IPR011989">
    <property type="entry name" value="ARM-like"/>
</dbReference>
<evidence type="ECO:0000256" key="5">
    <source>
        <dbReference type="RuleBase" id="RU369093"/>
    </source>
</evidence>
<dbReference type="InterPro" id="IPR013083">
    <property type="entry name" value="Znf_RING/FYVE/PHD"/>
</dbReference>
<dbReference type="PANTHER" id="PTHR22849:SF132">
    <property type="entry name" value="E3 UBIQUITIN-PROTEIN LIGASE PUB23"/>
    <property type="match status" value="1"/>
</dbReference>
<dbReference type="Pfam" id="PF25598">
    <property type="entry name" value="ARM_PUB"/>
    <property type="match status" value="2"/>
</dbReference>
<evidence type="ECO:0000313" key="7">
    <source>
        <dbReference type="EMBL" id="KAK1389719.1"/>
    </source>
</evidence>
<dbReference type="GO" id="GO:0006952">
    <property type="term" value="P:defense response"/>
    <property type="evidence" value="ECO:0007669"/>
    <property type="project" value="UniProtKB-ARBA"/>
</dbReference>
<dbReference type="CDD" id="cd16664">
    <property type="entry name" value="RING-Ubox_PUB"/>
    <property type="match status" value="1"/>
</dbReference>
<keyword evidence="8" id="KW-1185">Reference proteome</keyword>
<dbReference type="SUPFAM" id="SSF57850">
    <property type="entry name" value="RING/U-box"/>
    <property type="match status" value="1"/>
</dbReference>
<dbReference type="PANTHER" id="PTHR22849">
    <property type="entry name" value="WDSAM1 PROTEIN"/>
    <property type="match status" value="1"/>
</dbReference>
<dbReference type="Proteomes" id="UP001237642">
    <property type="component" value="Unassembled WGS sequence"/>
</dbReference>
<accession>A0AAD8MYE8</accession>
<comment type="pathway">
    <text evidence="2 5">Protein modification; protein ubiquitination.</text>
</comment>
<comment type="function">
    <text evidence="5">Functions as an E3 ubiquitin ligase.</text>
</comment>
<comment type="catalytic activity">
    <reaction evidence="1 5">
        <text>S-ubiquitinyl-[E2 ubiquitin-conjugating enzyme]-L-cysteine + [acceptor protein]-L-lysine = [E2 ubiquitin-conjugating enzyme]-L-cysteine + N(6)-ubiquitinyl-[acceptor protein]-L-lysine.</text>
        <dbReference type="EC" id="2.3.2.27"/>
    </reaction>
</comment>
<dbReference type="SMART" id="SM00504">
    <property type="entry name" value="Ubox"/>
    <property type="match status" value="1"/>
</dbReference>
<organism evidence="7 8">
    <name type="scientific">Heracleum sosnowskyi</name>
    <dbReference type="NCBI Taxonomy" id="360622"/>
    <lineage>
        <taxon>Eukaryota</taxon>
        <taxon>Viridiplantae</taxon>
        <taxon>Streptophyta</taxon>
        <taxon>Embryophyta</taxon>
        <taxon>Tracheophyta</taxon>
        <taxon>Spermatophyta</taxon>
        <taxon>Magnoliopsida</taxon>
        <taxon>eudicotyledons</taxon>
        <taxon>Gunneridae</taxon>
        <taxon>Pentapetalae</taxon>
        <taxon>asterids</taxon>
        <taxon>campanulids</taxon>
        <taxon>Apiales</taxon>
        <taxon>Apiaceae</taxon>
        <taxon>Apioideae</taxon>
        <taxon>apioid superclade</taxon>
        <taxon>Tordylieae</taxon>
        <taxon>Tordyliinae</taxon>
        <taxon>Heracleum</taxon>
    </lineage>
</organism>
<comment type="caution">
    <text evidence="7">The sequence shown here is derived from an EMBL/GenBank/DDBJ whole genome shotgun (WGS) entry which is preliminary data.</text>
</comment>
<reference evidence="7" key="1">
    <citation type="submission" date="2023-02" db="EMBL/GenBank/DDBJ databases">
        <title>Genome of toxic invasive species Heracleum sosnowskyi carries increased number of genes despite the absence of recent whole-genome duplications.</title>
        <authorList>
            <person name="Schelkunov M."/>
            <person name="Shtratnikova V."/>
            <person name="Makarenko M."/>
            <person name="Klepikova A."/>
            <person name="Omelchenko D."/>
            <person name="Novikova G."/>
            <person name="Obukhova E."/>
            <person name="Bogdanov V."/>
            <person name="Penin A."/>
            <person name="Logacheva M."/>
        </authorList>
    </citation>
    <scope>NUCLEOTIDE SEQUENCE</scope>
    <source>
        <strain evidence="7">Hsosn_3</strain>
        <tissue evidence="7">Leaf</tissue>
    </source>
</reference>
<dbReference type="InterPro" id="IPR058678">
    <property type="entry name" value="ARM_PUB"/>
</dbReference>
<dbReference type="EMBL" id="JAUIZM010000004">
    <property type="protein sequence ID" value="KAK1389719.1"/>
    <property type="molecule type" value="Genomic_DNA"/>
</dbReference>
<dbReference type="Gene3D" id="1.25.10.10">
    <property type="entry name" value="Leucine-rich Repeat Variant"/>
    <property type="match status" value="1"/>
</dbReference>
<dbReference type="InterPro" id="IPR016024">
    <property type="entry name" value="ARM-type_fold"/>
</dbReference>
<keyword evidence="3 5" id="KW-0808">Transferase</keyword>
<dbReference type="PROSITE" id="PS51698">
    <property type="entry name" value="U_BOX"/>
    <property type="match status" value="1"/>
</dbReference>
<dbReference type="InterPro" id="IPR003613">
    <property type="entry name" value="Ubox_domain"/>
</dbReference>
<evidence type="ECO:0000256" key="1">
    <source>
        <dbReference type="ARBA" id="ARBA00000900"/>
    </source>
</evidence>
<dbReference type="InterPro" id="IPR045210">
    <property type="entry name" value="RING-Ubox_PUB"/>
</dbReference>
<evidence type="ECO:0000256" key="4">
    <source>
        <dbReference type="ARBA" id="ARBA00022786"/>
    </source>
</evidence>
<proteinExistence type="predicted"/>
<reference evidence="7" key="2">
    <citation type="submission" date="2023-05" db="EMBL/GenBank/DDBJ databases">
        <authorList>
            <person name="Schelkunov M.I."/>
        </authorList>
    </citation>
    <scope>NUCLEOTIDE SEQUENCE</scope>
    <source>
        <strain evidence="7">Hsosn_3</strain>
        <tissue evidence="7">Leaf</tissue>
    </source>
</reference>
<name>A0AAD8MYE8_9APIA</name>
<evidence type="ECO:0000256" key="2">
    <source>
        <dbReference type="ARBA" id="ARBA00004906"/>
    </source>
</evidence>
<dbReference type="SUPFAM" id="SSF48371">
    <property type="entry name" value="ARM repeat"/>
    <property type="match status" value="1"/>
</dbReference>
<evidence type="ECO:0000313" key="8">
    <source>
        <dbReference type="Proteomes" id="UP001237642"/>
    </source>
</evidence>
<dbReference type="Pfam" id="PF04564">
    <property type="entry name" value="U-box"/>
    <property type="match status" value="1"/>
</dbReference>